<sequence>MTGDLTEDRRGGGRPEPRPDGDKTGGDMELEAVTSRYDGEVLEPSDRPVDPWEGVDAAALARAVRAQAARPVPGVEDMASYLAAQVSDATHREVVGPLLDGQGASGVVVRRGTVIASWGDPTRAEMAFSATKSVLSLVGGIAFDDGTLHLDEPVSRSVDLPQFGGPHGRAITWRHLLDQTSQWEGELWGKPTWVDVQSTREGTESASGPPGEG</sequence>
<dbReference type="SUPFAM" id="SSF56601">
    <property type="entry name" value="beta-lactamase/transpeptidase-like"/>
    <property type="match status" value="1"/>
</dbReference>
<dbReference type="Pfam" id="PF00144">
    <property type="entry name" value="Beta-lactamase"/>
    <property type="match status" value="1"/>
</dbReference>
<dbReference type="InterPro" id="IPR001466">
    <property type="entry name" value="Beta-lactam-related"/>
</dbReference>
<accession>A0ABP6FAA4</accession>
<organism evidence="4 5">
    <name type="scientific">Streptomyces lunalinharesii</name>
    <dbReference type="NCBI Taxonomy" id="333384"/>
    <lineage>
        <taxon>Bacteria</taxon>
        <taxon>Bacillati</taxon>
        <taxon>Actinomycetota</taxon>
        <taxon>Actinomycetes</taxon>
        <taxon>Kitasatosporales</taxon>
        <taxon>Streptomycetaceae</taxon>
        <taxon>Streptomyces</taxon>
    </lineage>
</organism>
<dbReference type="EMBL" id="BAAARK010000043">
    <property type="protein sequence ID" value="GAA2687988.1"/>
    <property type="molecule type" value="Genomic_DNA"/>
</dbReference>
<proteinExistence type="predicted"/>
<gene>
    <name evidence="4" type="ORF">GCM10009864_72270</name>
</gene>
<keyword evidence="1" id="KW-0378">Hydrolase</keyword>
<evidence type="ECO:0000259" key="3">
    <source>
        <dbReference type="Pfam" id="PF00144"/>
    </source>
</evidence>
<evidence type="ECO:0000313" key="4">
    <source>
        <dbReference type="EMBL" id="GAA2687988.1"/>
    </source>
</evidence>
<dbReference type="Proteomes" id="UP001500994">
    <property type="component" value="Unassembled WGS sequence"/>
</dbReference>
<dbReference type="InterPro" id="IPR050789">
    <property type="entry name" value="Diverse_Enzym_Activities"/>
</dbReference>
<evidence type="ECO:0000313" key="5">
    <source>
        <dbReference type="Proteomes" id="UP001500994"/>
    </source>
</evidence>
<feature type="compositionally biased region" description="Basic and acidic residues" evidence="2">
    <location>
        <begin position="1"/>
        <end position="26"/>
    </location>
</feature>
<dbReference type="PANTHER" id="PTHR43283">
    <property type="entry name" value="BETA-LACTAMASE-RELATED"/>
    <property type="match status" value="1"/>
</dbReference>
<evidence type="ECO:0000256" key="2">
    <source>
        <dbReference type="SAM" id="MobiDB-lite"/>
    </source>
</evidence>
<dbReference type="InterPro" id="IPR012338">
    <property type="entry name" value="Beta-lactam/transpept-like"/>
</dbReference>
<reference evidence="5" key="1">
    <citation type="journal article" date="2019" name="Int. J. Syst. Evol. Microbiol.">
        <title>The Global Catalogue of Microorganisms (GCM) 10K type strain sequencing project: providing services to taxonomists for standard genome sequencing and annotation.</title>
        <authorList>
            <consortium name="The Broad Institute Genomics Platform"/>
            <consortium name="The Broad Institute Genome Sequencing Center for Infectious Disease"/>
            <person name="Wu L."/>
            <person name="Ma J."/>
        </authorList>
    </citation>
    <scope>NUCLEOTIDE SEQUENCE [LARGE SCALE GENOMIC DNA]</scope>
    <source>
        <strain evidence="5">JCM 16374</strain>
    </source>
</reference>
<feature type="domain" description="Beta-lactamase-related" evidence="3">
    <location>
        <begin position="96"/>
        <end position="186"/>
    </location>
</feature>
<keyword evidence="5" id="KW-1185">Reference proteome</keyword>
<dbReference type="PANTHER" id="PTHR43283:SF11">
    <property type="entry name" value="BETA-LACTAMASE-RELATED DOMAIN-CONTAINING PROTEIN"/>
    <property type="match status" value="1"/>
</dbReference>
<name>A0ABP6FAA4_9ACTN</name>
<comment type="caution">
    <text evidence="4">The sequence shown here is derived from an EMBL/GenBank/DDBJ whole genome shotgun (WGS) entry which is preliminary data.</text>
</comment>
<protein>
    <recommendedName>
        <fullName evidence="3">Beta-lactamase-related domain-containing protein</fullName>
    </recommendedName>
</protein>
<evidence type="ECO:0000256" key="1">
    <source>
        <dbReference type="ARBA" id="ARBA00022801"/>
    </source>
</evidence>
<dbReference type="Gene3D" id="3.40.710.10">
    <property type="entry name" value="DD-peptidase/beta-lactamase superfamily"/>
    <property type="match status" value="1"/>
</dbReference>
<feature type="region of interest" description="Disordered" evidence="2">
    <location>
        <begin position="1"/>
        <end position="50"/>
    </location>
</feature>